<dbReference type="InterPro" id="IPR050708">
    <property type="entry name" value="T6SS_VgrG/RHS"/>
</dbReference>
<evidence type="ECO:0000259" key="1">
    <source>
        <dbReference type="Pfam" id="PF03527"/>
    </source>
</evidence>
<accession>A0A6G8S854</accession>
<sequence length="351" mass="39798">MQDDVAYILYLAIWNVWDGNRILQDHNGKHVFTTVYEADSFIPLARLVWLDDQLTQAANDETASKTNIEKLNELKQIALQNIGELEGLEEGQTLPPVANDEPPKHSQHQVYWYQNDHLGTPRELTSNHGDIAWEAVYQAWGNTVSVEWQEVAQAQEIKPIQLNAVEQSYLLQPHRFQGQIYDVETGLHYNRFRYYDPDAGRFISHDPIGLLGGDNHFQYTPNPVGWVDPYGLAKKKLGDCDDECEANKSKEIVLEAKSFESARNLALKKIGTLIPGTRSKQIGRLGMGKGKVTGFTGTTKNHNFVRLRLDYDPIKGTHFNVELGKGECAEKYAIKFPGDEKKFATLLKRNT</sequence>
<dbReference type="PANTHER" id="PTHR32305:SF15">
    <property type="entry name" value="PROTEIN RHSA-RELATED"/>
    <property type="match status" value="1"/>
</dbReference>
<dbReference type="Proteomes" id="UP000501939">
    <property type="component" value="Chromosome"/>
</dbReference>
<feature type="domain" description="RHS protein conserved region" evidence="1">
    <location>
        <begin position="110"/>
        <end position="144"/>
    </location>
</feature>
<evidence type="ECO:0000313" key="2">
    <source>
        <dbReference type="EMBL" id="QIO10375.1"/>
    </source>
</evidence>
<reference evidence="2 3" key="1">
    <citation type="submission" date="2020-03" db="EMBL/GenBank/DDBJ databases">
        <authorList>
            <person name="Zhu W."/>
        </authorList>
    </citation>
    <scope>NUCLEOTIDE SEQUENCE [LARGE SCALE GENOMIC DNA]</scope>
    <source>
        <strain evidence="2 3">185</strain>
    </source>
</reference>
<dbReference type="KEGG" id="alj:G8D99_07845"/>
<dbReference type="NCBIfam" id="TIGR03696">
    <property type="entry name" value="Rhs_assc_core"/>
    <property type="match status" value="1"/>
</dbReference>
<dbReference type="PANTHER" id="PTHR32305">
    <property type="match status" value="1"/>
</dbReference>
<gene>
    <name evidence="2" type="ORF">G8D99_07845</name>
</gene>
<dbReference type="Pfam" id="PF03527">
    <property type="entry name" value="RHS"/>
    <property type="match status" value="1"/>
</dbReference>
<protein>
    <recommendedName>
        <fullName evidence="1">RHS protein conserved region domain-containing protein</fullName>
    </recommendedName>
</protein>
<dbReference type="CDD" id="cd20692">
    <property type="entry name" value="CdiA-CT_Ec-like"/>
    <property type="match status" value="1"/>
</dbReference>
<dbReference type="EMBL" id="CP049916">
    <property type="protein sequence ID" value="QIO10375.1"/>
    <property type="molecule type" value="Genomic_DNA"/>
</dbReference>
<organism evidence="2 3">
    <name type="scientific">Acinetobacter lanii</name>
    <dbReference type="NCBI Taxonomy" id="2715163"/>
    <lineage>
        <taxon>Bacteria</taxon>
        <taxon>Pseudomonadati</taxon>
        <taxon>Pseudomonadota</taxon>
        <taxon>Gammaproteobacteria</taxon>
        <taxon>Moraxellales</taxon>
        <taxon>Moraxellaceae</taxon>
        <taxon>Acinetobacter</taxon>
    </lineage>
</organism>
<evidence type="ECO:0000313" key="3">
    <source>
        <dbReference type="Proteomes" id="UP000501939"/>
    </source>
</evidence>
<dbReference type="InterPro" id="IPR022385">
    <property type="entry name" value="Rhs_assc_core"/>
</dbReference>
<dbReference type="InterPro" id="IPR001826">
    <property type="entry name" value="RHS"/>
</dbReference>
<keyword evidence="3" id="KW-1185">Reference proteome</keyword>
<dbReference type="AlphaFoldDB" id="A0A6G8S854"/>
<dbReference type="Gene3D" id="2.180.10.10">
    <property type="entry name" value="RHS repeat-associated core"/>
    <property type="match status" value="1"/>
</dbReference>
<name>A0A6G8S854_9GAMM</name>
<proteinExistence type="predicted"/>